<evidence type="ECO:0000313" key="1">
    <source>
        <dbReference type="EMBL" id="GBN32054.1"/>
    </source>
</evidence>
<organism evidence="1 2">
    <name type="scientific">Araneus ventricosus</name>
    <name type="common">Orbweaver spider</name>
    <name type="synonym">Epeira ventricosa</name>
    <dbReference type="NCBI Taxonomy" id="182803"/>
    <lineage>
        <taxon>Eukaryota</taxon>
        <taxon>Metazoa</taxon>
        <taxon>Ecdysozoa</taxon>
        <taxon>Arthropoda</taxon>
        <taxon>Chelicerata</taxon>
        <taxon>Arachnida</taxon>
        <taxon>Araneae</taxon>
        <taxon>Araneomorphae</taxon>
        <taxon>Entelegynae</taxon>
        <taxon>Araneoidea</taxon>
        <taxon>Araneidae</taxon>
        <taxon>Araneus</taxon>
    </lineage>
</organism>
<sequence length="89" mass="9491">MARSHRGDTASTRMRGCRISKLALVNPMVHYYGGALRAHSDDGSYLGKRGLLHGYLEMRTGTTVPDAVVVAGHSNVPVCPVAGRVDDLA</sequence>
<reference evidence="1 2" key="1">
    <citation type="journal article" date="2019" name="Sci. Rep.">
        <title>Orb-weaving spider Araneus ventricosus genome elucidates the spidroin gene catalogue.</title>
        <authorList>
            <person name="Kono N."/>
            <person name="Nakamura H."/>
            <person name="Ohtoshi R."/>
            <person name="Moran D.A.P."/>
            <person name="Shinohara A."/>
            <person name="Yoshida Y."/>
            <person name="Fujiwara M."/>
            <person name="Mori M."/>
            <person name="Tomita M."/>
            <person name="Arakawa K."/>
        </authorList>
    </citation>
    <scope>NUCLEOTIDE SEQUENCE [LARGE SCALE GENOMIC DNA]</scope>
</reference>
<evidence type="ECO:0000313" key="2">
    <source>
        <dbReference type="Proteomes" id="UP000499080"/>
    </source>
</evidence>
<dbReference type="Proteomes" id="UP000499080">
    <property type="component" value="Unassembled WGS sequence"/>
</dbReference>
<protein>
    <submittedName>
        <fullName evidence="1">Uncharacterized protein</fullName>
    </submittedName>
</protein>
<dbReference type="AlphaFoldDB" id="A0A4Y2N0A1"/>
<proteinExistence type="predicted"/>
<dbReference type="EMBL" id="BGPR01008177">
    <property type="protein sequence ID" value="GBN32054.1"/>
    <property type="molecule type" value="Genomic_DNA"/>
</dbReference>
<name>A0A4Y2N0A1_ARAVE</name>
<accession>A0A4Y2N0A1</accession>
<keyword evidence="2" id="KW-1185">Reference proteome</keyword>
<gene>
    <name evidence="1" type="ORF">AVEN_45681_1</name>
</gene>
<comment type="caution">
    <text evidence="1">The sequence shown here is derived from an EMBL/GenBank/DDBJ whole genome shotgun (WGS) entry which is preliminary data.</text>
</comment>